<protein>
    <recommendedName>
        <fullName evidence="5">Antitoxin SocA-like Panacea domain-containing protein</fullName>
    </recommendedName>
</protein>
<keyword evidence="3" id="KW-1185">Reference proteome</keyword>
<evidence type="ECO:0000313" key="3">
    <source>
        <dbReference type="Proteomes" id="UP000054820"/>
    </source>
</evidence>
<evidence type="ECO:0008006" key="5">
    <source>
        <dbReference type="Google" id="ProtNLM"/>
    </source>
</evidence>
<dbReference type="Proteomes" id="UP000054820">
    <property type="component" value="Unassembled WGS sequence"/>
</dbReference>
<dbReference type="AlphaFoldDB" id="A0A378LCS0"/>
<name>A0A378LCS0_9GAMM</name>
<evidence type="ECO:0000313" key="1">
    <source>
        <dbReference type="EMBL" id="KTD79512.1"/>
    </source>
</evidence>
<evidence type="ECO:0000313" key="4">
    <source>
        <dbReference type="Proteomes" id="UP000255110"/>
    </source>
</evidence>
<dbReference type="EMBL" id="UGOY01000001">
    <property type="protein sequence ID" value="STY24603.1"/>
    <property type="molecule type" value="Genomic_DNA"/>
</dbReference>
<evidence type="ECO:0000313" key="2">
    <source>
        <dbReference type="EMBL" id="STY24603.1"/>
    </source>
</evidence>
<accession>A0A378LCS0</accession>
<reference evidence="1 3" key="1">
    <citation type="submission" date="2015-11" db="EMBL/GenBank/DDBJ databases">
        <title>Genomic analysis of 38 Legionella species identifies large and diverse effector repertoires.</title>
        <authorList>
            <person name="Burstein D."/>
            <person name="Amaro F."/>
            <person name="Zusman T."/>
            <person name="Lifshitz Z."/>
            <person name="Cohen O."/>
            <person name="Gilbert J.A."/>
            <person name="Pupko T."/>
            <person name="Shuman H.A."/>
            <person name="Segal G."/>
        </authorList>
    </citation>
    <scope>NUCLEOTIDE SEQUENCE [LARGE SCALE GENOMIC DNA]</scope>
    <source>
        <strain evidence="1 3">SC-18-C9</strain>
    </source>
</reference>
<reference evidence="2 4" key="2">
    <citation type="submission" date="2018-06" db="EMBL/GenBank/DDBJ databases">
        <authorList>
            <consortium name="Pathogen Informatics"/>
            <person name="Doyle S."/>
        </authorList>
    </citation>
    <scope>NUCLEOTIDE SEQUENCE [LARGE SCALE GENOMIC DNA]</scope>
    <source>
        <strain evidence="2 4">NCTC11991</strain>
    </source>
</reference>
<dbReference type="OrthoDB" id="7068439at2"/>
<gene>
    <name evidence="1" type="ORF">Lstg_0728</name>
    <name evidence="2" type="ORF">NCTC11991_03233</name>
</gene>
<organism evidence="2 4">
    <name type="scientific">Legionella steigerwaltii</name>
    <dbReference type="NCBI Taxonomy" id="460"/>
    <lineage>
        <taxon>Bacteria</taxon>
        <taxon>Pseudomonadati</taxon>
        <taxon>Pseudomonadota</taxon>
        <taxon>Gammaproteobacteria</taxon>
        <taxon>Legionellales</taxon>
        <taxon>Legionellaceae</taxon>
        <taxon>Legionella</taxon>
    </lineage>
</organism>
<sequence>MDNQQLILAIIQEAQNSGIAPLLKTALVKYLYLLDVYVAEEQQGKTQSYWVWQFLHYGPFSVNAIKDIEALTLTKKIVETSSASSLENDKDFVLYNIADYQRPPSLIELGIPGSVRLKIQSDMKRYGQNLTKLLDYVYFKTDPMHNAKPGEILNFSDCIKKNPADYRTVQMKKIPSNAIKKTRNKLRELIEIRTQKSEIIHGQYDDIYYSGLKALNEEPLPTGLRGKAKLND</sequence>
<proteinExistence type="predicted"/>
<dbReference type="STRING" id="460.Lstg_0728"/>
<dbReference type="RefSeq" id="WP_058476311.1">
    <property type="nucleotide sequence ID" value="NZ_CAAAIO010000004.1"/>
</dbReference>
<dbReference type="EMBL" id="LNYZ01000005">
    <property type="protein sequence ID" value="KTD79512.1"/>
    <property type="molecule type" value="Genomic_DNA"/>
</dbReference>
<dbReference type="Proteomes" id="UP000255110">
    <property type="component" value="Unassembled WGS sequence"/>
</dbReference>